<comment type="caution">
    <text evidence="1">The sequence shown here is derived from an EMBL/GenBank/DDBJ whole genome shotgun (WGS) entry which is preliminary data.</text>
</comment>
<name>A0A815MGK0_ADIRI</name>
<evidence type="ECO:0000313" key="1">
    <source>
        <dbReference type="EMBL" id="CAF1421311.1"/>
    </source>
</evidence>
<dbReference type="EMBL" id="CAJNOJ010000371">
    <property type="protein sequence ID" value="CAF1421311.1"/>
    <property type="molecule type" value="Genomic_DNA"/>
</dbReference>
<protein>
    <submittedName>
        <fullName evidence="1">Uncharacterized protein</fullName>
    </submittedName>
</protein>
<organism evidence="1 4">
    <name type="scientific">Adineta ricciae</name>
    <name type="common">Rotifer</name>
    <dbReference type="NCBI Taxonomy" id="249248"/>
    <lineage>
        <taxon>Eukaryota</taxon>
        <taxon>Metazoa</taxon>
        <taxon>Spiralia</taxon>
        <taxon>Gnathifera</taxon>
        <taxon>Rotifera</taxon>
        <taxon>Eurotatoria</taxon>
        <taxon>Bdelloidea</taxon>
        <taxon>Adinetida</taxon>
        <taxon>Adinetidae</taxon>
        <taxon>Adineta</taxon>
    </lineage>
</organism>
<sequence>MSSYRLDTPFNSLTITSASSISTTTMTTTAAAANRYLLDADPRRLSTVNTTNTNISGANLHQRRTSIVNHHHQRRNSQLRKSSFSTSTLVCVTKSN</sequence>
<proteinExistence type="predicted"/>
<evidence type="ECO:0000313" key="2">
    <source>
        <dbReference type="EMBL" id="CAF1644055.1"/>
    </source>
</evidence>
<reference evidence="1" key="1">
    <citation type="submission" date="2021-02" db="EMBL/GenBank/DDBJ databases">
        <authorList>
            <person name="Nowell W R."/>
        </authorList>
    </citation>
    <scope>NUCLEOTIDE SEQUENCE</scope>
</reference>
<dbReference type="Proteomes" id="UP000663852">
    <property type="component" value="Unassembled WGS sequence"/>
</dbReference>
<dbReference type="AlphaFoldDB" id="A0A815MGK0"/>
<keyword evidence="3" id="KW-1185">Reference proteome</keyword>
<dbReference type="OrthoDB" id="10040743at2759"/>
<evidence type="ECO:0000313" key="4">
    <source>
        <dbReference type="Proteomes" id="UP000663852"/>
    </source>
</evidence>
<dbReference type="EMBL" id="CAJNOR010009380">
    <property type="protein sequence ID" value="CAF1644055.1"/>
    <property type="molecule type" value="Genomic_DNA"/>
</dbReference>
<gene>
    <name evidence="1" type="ORF">EDS130_LOCUS37503</name>
    <name evidence="2" type="ORF">XAT740_LOCUS53825</name>
</gene>
<dbReference type="Proteomes" id="UP000663828">
    <property type="component" value="Unassembled WGS sequence"/>
</dbReference>
<evidence type="ECO:0000313" key="3">
    <source>
        <dbReference type="Proteomes" id="UP000663828"/>
    </source>
</evidence>
<accession>A0A815MGK0</accession>